<dbReference type="AlphaFoldDB" id="L1IJA7"/>
<gene>
    <name evidence="2" type="ORF">GUITHDRAFT_117721</name>
</gene>
<keyword evidence="4" id="KW-1185">Reference proteome</keyword>
<dbReference type="GeneID" id="17292860"/>
<evidence type="ECO:0000256" key="1">
    <source>
        <dbReference type="SAM" id="Coils"/>
    </source>
</evidence>
<reference evidence="4" key="2">
    <citation type="submission" date="2012-11" db="EMBL/GenBank/DDBJ databases">
        <authorList>
            <person name="Kuo A."/>
            <person name="Curtis B.A."/>
            <person name="Tanifuji G."/>
            <person name="Burki F."/>
            <person name="Gruber A."/>
            <person name="Irimia M."/>
            <person name="Maruyama S."/>
            <person name="Arias M.C."/>
            <person name="Ball S.G."/>
            <person name="Gile G.H."/>
            <person name="Hirakawa Y."/>
            <person name="Hopkins J.F."/>
            <person name="Rensing S.A."/>
            <person name="Schmutz J."/>
            <person name="Symeonidi A."/>
            <person name="Elias M."/>
            <person name="Eveleigh R.J."/>
            <person name="Herman E.K."/>
            <person name="Klute M.J."/>
            <person name="Nakayama T."/>
            <person name="Obornik M."/>
            <person name="Reyes-Prieto A."/>
            <person name="Armbrust E.V."/>
            <person name="Aves S.J."/>
            <person name="Beiko R.G."/>
            <person name="Coutinho P."/>
            <person name="Dacks J.B."/>
            <person name="Durnford D.G."/>
            <person name="Fast N.M."/>
            <person name="Green B.R."/>
            <person name="Grisdale C."/>
            <person name="Hempe F."/>
            <person name="Henrissat B."/>
            <person name="Hoppner M.P."/>
            <person name="Ishida K.-I."/>
            <person name="Kim E."/>
            <person name="Koreny L."/>
            <person name="Kroth P.G."/>
            <person name="Liu Y."/>
            <person name="Malik S.-B."/>
            <person name="Maier U.G."/>
            <person name="McRose D."/>
            <person name="Mock T."/>
            <person name="Neilson J.A."/>
            <person name="Onodera N.T."/>
            <person name="Poole A.M."/>
            <person name="Pritham E.J."/>
            <person name="Richards T.A."/>
            <person name="Rocap G."/>
            <person name="Roy S.W."/>
            <person name="Sarai C."/>
            <person name="Schaack S."/>
            <person name="Shirato S."/>
            <person name="Slamovits C.H."/>
            <person name="Spencer D.F."/>
            <person name="Suzuki S."/>
            <person name="Worden A.Z."/>
            <person name="Zauner S."/>
            <person name="Barry K."/>
            <person name="Bell C."/>
            <person name="Bharti A.K."/>
            <person name="Crow J.A."/>
            <person name="Grimwood J."/>
            <person name="Kramer R."/>
            <person name="Lindquist E."/>
            <person name="Lucas S."/>
            <person name="Salamov A."/>
            <person name="McFadden G.I."/>
            <person name="Lane C.E."/>
            <person name="Keeling P.J."/>
            <person name="Gray M.W."/>
            <person name="Grigoriev I.V."/>
            <person name="Archibald J.M."/>
        </authorList>
    </citation>
    <scope>NUCLEOTIDE SEQUENCE</scope>
    <source>
        <strain evidence="4">CCMP2712</strain>
    </source>
</reference>
<reference evidence="2 4" key="1">
    <citation type="journal article" date="2012" name="Nature">
        <title>Algal genomes reveal evolutionary mosaicism and the fate of nucleomorphs.</title>
        <authorList>
            <consortium name="DOE Joint Genome Institute"/>
            <person name="Curtis B.A."/>
            <person name="Tanifuji G."/>
            <person name="Burki F."/>
            <person name="Gruber A."/>
            <person name="Irimia M."/>
            <person name="Maruyama S."/>
            <person name="Arias M.C."/>
            <person name="Ball S.G."/>
            <person name="Gile G.H."/>
            <person name="Hirakawa Y."/>
            <person name="Hopkins J.F."/>
            <person name="Kuo A."/>
            <person name="Rensing S.A."/>
            <person name="Schmutz J."/>
            <person name="Symeonidi A."/>
            <person name="Elias M."/>
            <person name="Eveleigh R.J."/>
            <person name="Herman E.K."/>
            <person name="Klute M.J."/>
            <person name="Nakayama T."/>
            <person name="Obornik M."/>
            <person name="Reyes-Prieto A."/>
            <person name="Armbrust E.V."/>
            <person name="Aves S.J."/>
            <person name="Beiko R.G."/>
            <person name="Coutinho P."/>
            <person name="Dacks J.B."/>
            <person name="Durnford D.G."/>
            <person name="Fast N.M."/>
            <person name="Green B.R."/>
            <person name="Grisdale C.J."/>
            <person name="Hempel F."/>
            <person name="Henrissat B."/>
            <person name="Hoppner M.P."/>
            <person name="Ishida K."/>
            <person name="Kim E."/>
            <person name="Koreny L."/>
            <person name="Kroth P.G."/>
            <person name="Liu Y."/>
            <person name="Malik S.B."/>
            <person name="Maier U.G."/>
            <person name="McRose D."/>
            <person name="Mock T."/>
            <person name="Neilson J.A."/>
            <person name="Onodera N.T."/>
            <person name="Poole A.M."/>
            <person name="Pritham E.J."/>
            <person name="Richards T.A."/>
            <person name="Rocap G."/>
            <person name="Roy S.W."/>
            <person name="Sarai C."/>
            <person name="Schaack S."/>
            <person name="Shirato S."/>
            <person name="Slamovits C.H."/>
            <person name="Spencer D.F."/>
            <person name="Suzuki S."/>
            <person name="Worden A.Z."/>
            <person name="Zauner S."/>
            <person name="Barry K."/>
            <person name="Bell C."/>
            <person name="Bharti A.K."/>
            <person name="Crow J.A."/>
            <person name="Grimwood J."/>
            <person name="Kramer R."/>
            <person name="Lindquist E."/>
            <person name="Lucas S."/>
            <person name="Salamov A."/>
            <person name="McFadden G.I."/>
            <person name="Lane C.E."/>
            <person name="Keeling P.J."/>
            <person name="Gray M.W."/>
            <person name="Grigoriev I.V."/>
            <person name="Archibald J.M."/>
        </authorList>
    </citation>
    <scope>NUCLEOTIDE SEQUENCE</scope>
    <source>
        <strain evidence="2 4">CCMP2712</strain>
    </source>
</reference>
<protein>
    <submittedName>
        <fullName evidence="2 3">Uncharacterized protein</fullName>
    </submittedName>
</protein>
<dbReference type="KEGG" id="gtt:GUITHDRAFT_117721"/>
<dbReference type="EMBL" id="JH993078">
    <property type="protein sequence ID" value="EKX36197.1"/>
    <property type="molecule type" value="Genomic_DNA"/>
</dbReference>
<name>L1IJA7_GUITC</name>
<dbReference type="EnsemblProtists" id="EKX36197">
    <property type="protein sequence ID" value="EKX36197"/>
    <property type="gene ID" value="GUITHDRAFT_117721"/>
</dbReference>
<feature type="coiled-coil region" evidence="1">
    <location>
        <begin position="24"/>
        <end position="69"/>
    </location>
</feature>
<keyword evidence="1" id="KW-0175">Coiled coil</keyword>
<evidence type="ECO:0000313" key="2">
    <source>
        <dbReference type="EMBL" id="EKX36197.1"/>
    </source>
</evidence>
<reference evidence="3" key="3">
    <citation type="submission" date="2016-03" db="UniProtKB">
        <authorList>
            <consortium name="EnsemblProtists"/>
        </authorList>
    </citation>
    <scope>IDENTIFICATION</scope>
</reference>
<dbReference type="PaxDb" id="55529-EKX36197"/>
<dbReference type="RefSeq" id="XP_005823177.1">
    <property type="nucleotide sequence ID" value="XM_005823120.1"/>
</dbReference>
<dbReference type="Proteomes" id="UP000011087">
    <property type="component" value="Unassembled WGS sequence"/>
</dbReference>
<evidence type="ECO:0000313" key="3">
    <source>
        <dbReference type="EnsemblProtists" id="EKX36197"/>
    </source>
</evidence>
<proteinExistence type="predicted"/>
<accession>L1IJA7</accession>
<evidence type="ECO:0000313" key="4">
    <source>
        <dbReference type="Proteomes" id="UP000011087"/>
    </source>
</evidence>
<sequence length="124" mass="14583">MFATWIFVPEYKELFEQSSRCLDLDAKLHDVDKIQKELEEELQRAASGKEMLQKELDSITRQYRRLKVDACVEAVRVLKKEKATLSKDGIKHAQEIKALEDAMDFIDNHHFHVCMRMIENMSVQ</sequence>
<organism evidence="2">
    <name type="scientific">Guillardia theta (strain CCMP2712)</name>
    <name type="common">Cryptophyte</name>
    <dbReference type="NCBI Taxonomy" id="905079"/>
    <lineage>
        <taxon>Eukaryota</taxon>
        <taxon>Cryptophyceae</taxon>
        <taxon>Pyrenomonadales</taxon>
        <taxon>Geminigeraceae</taxon>
        <taxon>Guillardia</taxon>
    </lineage>
</organism>
<dbReference type="HOGENOM" id="CLU_2008283_0_0_1"/>